<proteinExistence type="predicted"/>
<gene>
    <name evidence="1" type="ORF">P170DRAFT_52163</name>
</gene>
<name>A0A2I2GSN6_9EURO</name>
<protein>
    <submittedName>
        <fullName evidence="1">Uncharacterized protein</fullName>
    </submittedName>
</protein>
<keyword evidence="2" id="KW-1185">Reference proteome</keyword>
<organism evidence="1 2">
    <name type="scientific">Aspergillus steynii IBT 23096</name>
    <dbReference type="NCBI Taxonomy" id="1392250"/>
    <lineage>
        <taxon>Eukaryota</taxon>
        <taxon>Fungi</taxon>
        <taxon>Dikarya</taxon>
        <taxon>Ascomycota</taxon>
        <taxon>Pezizomycotina</taxon>
        <taxon>Eurotiomycetes</taxon>
        <taxon>Eurotiomycetidae</taxon>
        <taxon>Eurotiales</taxon>
        <taxon>Aspergillaceae</taxon>
        <taxon>Aspergillus</taxon>
        <taxon>Aspergillus subgen. Circumdati</taxon>
    </lineage>
</organism>
<evidence type="ECO:0000313" key="2">
    <source>
        <dbReference type="Proteomes" id="UP000234275"/>
    </source>
</evidence>
<sequence>MFDSKGSDSGHSALHLIRGKNNRRSAPLILNPTPSAEGKGGLKTHRRRTFHLIQSLLSGKPYGFNVAPPRHKPYCQSAEWGLGTETNEVLFYLIQQSSLSASMQNTLRMRALYRLATPLRNIQSHSIWCNTLLETGLNNLPAQVSVLDQSLLVM</sequence>
<dbReference type="RefSeq" id="XP_024711190.1">
    <property type="nucleotide sequence ID" value="XM_024855250.1"/>
</dbReference>
<comment type="caution">
    <text evidence="1">The sequence shown here is derived from an EMBL/GenBank/DDBJ whole genome shotgun (WGS) entry which is preliminary data.</text>
</comment>
<dbReference type="EMBL" id="MSFO01000001">
    <property type="protein sequence ID" value="PLB55888.1"/>
    <property type="molecule type" value="Genomic_DNA"/>
</dbReference>
<dbReference type="GeneID" id="36562956"/>
<reference evidence="1 2" key="1">
    <citation type="submission" date="2016-12" db="EMBL/GenBank/DDBJ databases">
        <title>The genomes of Aspergillus section Nigri reveals drivers in fungal speciation.</title>
        <authorList>
            <consortium name="DOE Joint Genome Institute"/>
            <person name="Vesth T.C."/>
            <person name="Nybo J."/>
            <person name="Theobald S."/>
            <person name="Brandl J."/>
            <person name="Frisvad J.C."/>
            <person name="Nielsen K.F."/>
            <person name="Lyhne E.K."/>
            <person name="Kogle M.E."/>
            <person name="Kuo A."/>
            <person name="Riley R."/>
            <person name="Clum A."/>
            <person name="Nolan M."/>
            <person name="Lipzen A."/>
            <person name="Salamov A."/>
            <person name="Henrissat B."/>
            <person name="Wiebenga A."/>
            <person name="De Vries R.P."/>
            <person name="Grigoriev I.V."/>
            <person name="Mortensen U.H."/>
            <person name="Andersen M.R."/>
            <person name="Baker S.E."/>
        </authorList>
    </citation>
    <scope>NUCLEOTIDE SEQUENCE [LARGE SCALE GENOMIC DNA]</scope>
    <source>
        <strain evidence="1 2">IBT 23096</strain>
    </source>
</reference>
<evidence type="ECO:0000313" key="1">
    <source>
        <dbReference type="EMBL" id="PLB55888.1"/>
    </source>
</evidence>
<dbReference type="Proteomes" id="UP000234275">
    <property type="component" value="Unassembled WGS sequence"/>
</dbReference>
<dbReference type="AlphaFoldDB" id="A0A2I2GSN6"/>
<dbReference type="VEuPathDB" id="FungiDB:P170DRAFT_52163"/>
<accession>A0A2I2GSN6</accession>